<evidence type="ECO:0000313" key="2">
    <source>
        <dbReference type="Proteomes" id="UP000721236"/>
    </source>
</evidence>
<organism evidence="1 2">
    <name type="scientific">Cupriavidus respiraculi</name>
    <dbReference type="NCBI Taxonomy" id="195930"/>
    <lineage>
        <taxon>Bacteria</taxon>
        <taxon>Pseudomonadati</taxon>
        <taxon>Pseudomonadota</taxon>
        <taxon>Betaproteobacteria</taxon>
        <taxon>Burkholderiales</taxon>
        <taxon>Burkholderiaceae</taxon>
        <taxon>Cupriavidus</taxon>
    </lineage>
</organism>
<dbReference type="RefSeq" id="WP_224044433.1">
    <property type="nucleotide sequence ID" value="NZ_CAJZAH010000009.1"/>
</dbReference>
<evidence type="ECO:0008006" key="3">
    <source>
        <dbReference type="Google" id="ProtNLM"/>
    </source>
</evidence>
<accession>A0ABM8XSY2</accession>
<dbReference type="Proteomes" id="UP000721236">
    <property type="component" value="Unassembled WGS sequence"/>
</dbReference>
<dbReference type="EMBL" id="CAJZAH010000009">
    <property type="protein sequence ID" value="CAG9183449.1"/>
    <property type="molecule type" value="Genomic_DNA"/>
</dbReference>
<proteinExistence type="predicted"/>
<keyword evidence="2" id="KW-1185">Reference proteome</keyword>
<gene>
    <name evidence="1" type="ORF">LMG21510_04837</name>
</gene>
<comment type="caution">
    <text evidence="1">The sequence shown here is derived from an EMBL/GenBank/DDBJ whole genome shotgun (WGS) entry which is preliminary data.</text>
</comment>
<protein>
    <recommendedName>
        <fullName evidence="3">PIN domain-containing protein</fullName>
    </recommendedName>
</protein>
<dbReference type="InterPro" id="IPR029060">
    <property type="entry name" value="PIN-like_dom_sf"/>
</dbReference>
<evidence type="ECO:0000313" key="1">
    <source>
        <dbReference type="EMBL" id="CAG9183449.1"/>
    </source>
</evidence>
<dbReference type="InterPro" id="IPR044153">
    <property type="entry name" value="PIN_Pae0151-like"/>
</dbReference>
<sequence>MAREHSLTAYDATYLDLALRNGAVLATLDKALARAMHDAGGTVFQ</sequence>
<dbReference type="Gene3D" id="3.40.50.1010">
    <property type="entry name" value="5'-nuclease"/>
    <property type="match status" value="1"/>
</dbReference>
<dbReference type="SUPFAM" id="SSF88723">
    <property type="entry name" value="PIN domain-like"/>
    <property type="match status" value="1"/>
</dbReference>
<reference evidence="1 2" key="1">
    <citation type="submission" date="2021-08" db="EMBL/GenBank/DDBJ databases">
        <authorList>
            <person name="Peeters C."/>
        </authorList>
    </citation>
    <scope>NUCLEOTIDE SEQUENCE [LARGE SCALE GENOMIC DNA]</scope>
    <source>
        <strain evidence="1 2">LMG 21510</strain>
    </source>
</reference>
<name>A0ABM8XSY2_9BURK</name>
<dbReference type="CDD" id="cd09873">
    <property type="entry name" value="PIN_Pae0151-like"/>
    <property type="match status" value="1"/>
</dbReference>